<dbReference type="EMBL" id="HACG01022925">
    <property type="protein sequence ID" value="CEK69790.1"/>
    <property type="molecule type" value="Transcribed_RNA"/>
</dbReference>
<dbReference type="InterPro" id="IPR046753">
    <property type="entry name" value="TOIP1/2_C"/>
</dbReference>
<evidence type="ECO:0000256" key="1">
    <source>
        <dbReference type="ARBA" id="ARBA00004259"/>
    </source>
</evidence>
<proteinExistence type="inferred from homology"/>
<keyword evidence="3" id="KW-0597">Phosphoprotein</keyword>
<keyword evidence="8" id="KW-0539">Nucleus</keyword>
<name>A0A0B6ZPX7_9EUPU</name>
<dbReference type="Gene3D" id="3.40.50.12190">
    <property type="match status" value="1"/>
</dbReference>
<accession>A0A0B6ZPX7</accession>
<keyword evidence="7" id="KW-0325">Glycoprotein</keyword>
<evidence type="ECO:0000256" key="5">
    <source>
        <dbReference type="ARBA" id="ARBA00022989"/>
    </source>
</evidence>
<keyword evidence="5" id="KW-1133">Transmembrane helix</keyword>
<evidence type="ECO:0000256" key="7">
    <source>
        <dbReference type="ARBA" id="ARBA00023180"/>
    </source>
</evidence>
<comment type="subcellular location">
    <subcellularLocation>
        <location evidence="9">Endomembrane system</location>
        <topology evidence="9">Single-pass membrane protein</topology>
    </subcellularLocation>
    <subcellularLocation>
        <location evidence="1">Nucleus envelope</location>
    </subcellularLocation>
</comment>
<evidence type="ECO:0000256" key="2">
    <source>
        <dbReference type="ARBA" id="ARBA00007860"/>
    </source>
</evidence>
<gene>
    <name evidence="11" type="primary">ORF71594</name>
</gene>
<dbReference type="GO" id="GO:0001671">
    <property type="term" value="F:ATPase activator activity"/>
    <property type="evidence" value="ECO:0007669"/>
    <property type="project" value="InterPro"/>
</dbReference>
<dbReference type="InterPro" id="IPR038599">
    <property type="entry name" value="LAP1C-like_C_sf"/>
</dbReference>
<dbReference type="GO" id="GO:0061024">
    <property type="term" value="P:membrane organization"/>
    <property type="evidence" value="ECO:0007669"/>
    <property type="project" value="TreeGrafter"/>
</dbReference>
<dbReference type="GO" id="GO:0016020">
    <property type="term" value="C:membrane"/>
    <property type="evidence" value="ECO:0007669"/>
    <property type="project" value="TreeGrafter"/>
</dbReference>
<dbReference type="GO" id="GO:0005635">
    <property type="term" value="C:nuclear envelope"/>
    <property type="evidence" value="ECO:0007669"/>
    <property type="project" value="UniProtKB-SubCell"/>
</dbReference>
<evidence type="ECO:0000313" key="11">
    <source>
        <dbReference type="EMBL" id="CEK69790.1"/>
    </source>
</evidence>
<reference evidence="11" key="1">
    <citation type="submission" date="2014-12" db="EMBL/GenBank/DDBJ databases">
        <title>Insight into the proteome of Arion vulgaris.</title>
        <authorList>
            <person name="Aradska J."/>
            <person name="Bulat T."/>
            <person name="Smidak R."/>
            <person name="Sarate P."/>
            <person name="Gangsoo J."/>
            <person name="Sialana F."/>
            <person name="Bilban M."/>
            <person name="Lubec G."/>
        </authorList>
    </citation>
    <scope>NUCLEOTIDE SEQUENCE</scope>
    <source>
        <tissue evidence="11">Skin</tissue>
    </source>
</reference>
<feature type="domain" description="Torsin-1A-interacting protein 1/2 AAA+ activator" evidence="10">
    <location>
        <begin position="8"/>
        <end position="83"/>
    </location>
</feature>
<sequence>MIKHLDASDQTLQLDNILNSAFNIHKRRSFIIENLQLLHPSAALLFYNYCDNDNAAFKDVMILFTLYFDEKEERIQSSDSVENYLEKMWSRSLAVDKVKPLMSRVANNIVIVRDDSSVTLSDICS</sequence>
<dbReference type="AlphaFoldDB" id="A0A0B6ZPX7"/>
<evidence type="ECO:0000256" key="3">
    <source>
        <dbReference type="ARBA" id="ARBA00022553"/>
    </source>
</evidence>
<keyword evidence="6" id="KW-0472">Membrane</keyword>
<evidence type="ECO:0000256" key="6">
    <source>
        <dbReference type="ARBA" id="ARBA00023136"/>
    </source>
</evidence>
<protein>
    <recommendedName>
        <fullName evidence="10">Torsin-1A-interacting protein 1/2 AAA+ activator domain-containing protein</fullName>
    </recommendedName>
</protein>
<comment type="similarity">
    <text evidence="2">Belongs to the TOR1AIP family.</text>
</comment>
<keyword evidence="4" id="KW-0812">Transmembrane</keyword>
<dbReference type="InterPro" id="IPR008662">
    <property type="entry name" value="TOIP1/2"/>
</dbReference>
<evidence type="ECO:0000259" key="10">
    <source>
        <dbReference type="Pfam" id="PF05609"/>
    </source>
</evidence>
<dbReference type="Pfam" id="PF05609">
    <property type="entry name" value="LAP1_C"/>
    <property type="match status" value="1"/>
</dbReference>
<evidence type="ECO:0000256" key="8">
    <source>
        <dbReference type="ARBA" id="ARBA00023242"/>
    </source>
</evidence>
<dbReference type="PANTHER" id="PTHR18843">
    <property type="entry name" value="TORSIN-1A-INTERACTING PROTEIN"/>
    <property type="match status" value="1"/>
</dbReference>
<dbReference type="PANTHER" id="PTHR18843:SF7">
    <property type="entry name" value="LAMINA-ASSOCIATED POLYPEPTIDE 1B ISOFORM 1-RELATED"/>
    <property type="match status" value="1"/>
</dbReference>
<evidence type="ECO:0000256" key="9">
    <source>
        <dbReference type="ARBA" id="ARBA00037847"/>
    </source>
</evidence>
<organism evidence="11">
    <name type="scientific">Arion vulgaris</name>
    <dbReference type="NCBI Taxonomy" id="1028688"/>
    <lineage>
        <taxon>Eukaryota</taxon>
        <taxon>Metazoa</taxon>
        <taxon>Spiralia</taxon>
        <taxon>Lophotrochozoa</taxon>
        <taxon>Mollusca</taxon>
        <taxon>Gastropoda</taxon>
        <taxon>Heterobranchia</taxon>
        <taxon>Euthyneura</taxon>
        <taxon>Panpulmonata</taxon>
        <taxon>Eupulmonata</taxon>
        <taxon>Stylommatophora</taxon>
        <taxon>Helicina</taxon>
        <taxon>Arionoidea</taxon>
        <taxon>Arionidae</taxon>
        <taxon>Arion</taxon>
    </lineage>
</organism>
<evidence type="ECO:0000256" key="4">
    <source>
        <dbReference type="ARBA" id="ARBA00022692"/>
    </source>
</evidence>